<evidence type="ECO:0000313" key="1">
    <source>
        <dbReference type="Proteomes" id="UP000095280"/>
    </source>
</evidence>
<evidence type="ECO:0000313" key="2">
    <source>
        <dbReference type="WBParaSite" id="maker-uti_cns_0010272-snap-gene-0.3-mRNA-1"/>
    </source>
</evidence>
<dbReference type="WBParaSite" id="maker-uti_cns_0010272-snap-gene-0.3-mRNA-1">
    <property type="protein sequence ID" value="maker-uti_cns_0010272-snap-gene-0.3-mRNA-1"/>
    <property type="gene ID" value="maker-uti_cns_0010272-snap-gene-0.3"/>
</dbReference>
<organism evidence="1 2">
    <name type="scientific">Macrostomum lignano</name>
    <dbReference type="NCBI Taxonomy" id="282301"/>
    <lineage>
        <taxon>Eukaryota</taxon>
        <taxon>Metazoa</taxon>
        <taxon>Spiralia</taxon>
        <taxon>Lophotrochozoa</taxon>
        <taxon>Platyhelminthes</taxon>
        <taxon>Rhabditophora</taxon>
        <taxon>Macrostomorpha</taxon>
        <taxon>Macrostomida</taxon>
        <taxon>Macrostomidae</taxon>
        <taxon>Macrostomum</taxon>
    </lineage>
</organism>
<sequence>MANVQLAGLQAQMDLMNFKKQDSLGCDEAGAPEYSYAAFSSGAAAGAGPGGVGASGSGASGGAGAFISSTGVGGAAKQDEPSVKGLWRRAFNKLKTKDKDKFVKTSGRQRRSKVQRLLRSDIRDIAKSFGRVSVQHQSW</sequence>
<reference evidence="2" key="1">
    <citation type="submission" date="2016-11" db="UniProtKB">
        <authorList>
            <consortium name="WormBaseParasite"/>
        </authorList>
    </citation>
    <scope>IDENTIFICATION</scope>
</reference>
<keyword evidence="1" id="KW-1185">Reference proteome</keyword>
<protein>
    <submittedName>
        <fullName evidence="2">Signal recognition particle protein</fullName>
    </submittedName>
</protein>
<dbReference type="AlphaFoldDB" id="A0A1I8I6P3"/>
<proteinExistence type="predicted"/>
<name>A0A1I8I6P3_9PLAT</name>
<dbReference type="Proteomes" id="UP000095280">
    <property type="component" value="Unplaced"/>
</dbReference>
<accession>A0A1I8I6P3</accession>